<gene>
    <name evidence="2" type="ORF">H4219_001265</name>
</gene>
<evidence type="ECO:0000256" key="1">
    <source>
        <dbReference type="SAM" id="SignalP"/>
    </source>
</evidence>
<feature type="signal peptide" evidence="1">
    <location>
        <begin position="1"/>
        <end position="20"/>
    </location>
</feature>
<dbReference type="Proteomes" id="UP001150538">
    <property type="component" value="Unassembled WGS sequence"/>
</dbReference>
<proteinExistence type="predicted"/>
<dbReference type="AlphaFoldDB" id="A0A9W8DVM7"/>
<reference evidence="2" key="1">
    <citation type="submission" date="2022-07" db="EMBL/GenBank/DDBJ databases">
        <title>Phylogenomic reconstructions and comparative analyses of Kickxellomycotina fungi.</title>
        <authorList>
            <person name="Reynolds N.K."/>
            <person name="Stajich J.E."/>
            <person name="Barry K."/>
            <person name="Grigoriev I.V."/>
            <person name="Crous P."/>
            <person name="Smith M.E."/>
        </authorList>
    </citation>
    <scope>NUCLEOTIDE SEQUENCE</scope>
    <source>
        <strain evidence="2">NBRC 100468</strain>
    </source>
</reference>
<dbReference type="EMBL" id="JANBPU010000012">
    <property type="protein sequence ID" value="KAJ1920565.1"/>
    <property type="molecule type" value="Genomic_DNA"/>
</dbReference>
<feature type="chain" id="PRO_5040890278" evidence="1">
    <location>
        <begin position="21"/>
        <end position="325"/>
    </location>
</feature>
<sequence length="325" mass="35792">MMLPTSNVLTLMTLATAVVAITTQARNAPQNQDQHELQASIPASMVQKTPDWMINFKSNLKAMELVEANERFLGFGVLGELAKKILDDVGFSKDSFIANFINTIFDLIESTDSTTLHAFETIIKPFVGKDFDLHTIYDNIQNTLGCLAGGCDNSFVGDIVQNLLGIFKPAIELINFPGGIPAFAKILIQATKLIQSFIDAPFNILDTIITTVVSLNDNPYADDKHPQTEAVYQKFIEKLNLTEQQSKDLLITLDKVAKENGISNGAEGLLKYLVKFAQNISLPKLLESLTSDKDVKEDSLKKNLKDLYSEDSPVNISKGLAEGYV</sequence>
<keyword evidence="1" id="KW-0732">Signal</keyword>
<keyword evidence="3" id="KW-1185">Reference proteome</keyword>
<evidence type="ECO:0000313" key="3">
    <source>
        <dbReference type="Proteomes" id="UP001150538"/>
    </source>
</evidence>
<name>A0A9W8DVM7_9FUNG</name>
<comment type="caution">
    <text evidence="2">The sequence shown here is derived from an EMBL/GenBank/DDBJ whole genome shotgun (WGS) entry which is preliminary data.</text>
</comment>
<protein>
    <submittedName>
        <fullName evidence="2">Uncharacterized protein</fullName>
    </submittedName>
</protein>
<accession>A0A9W8DVM7</accession>
<evidence type="ECO:0000313" key="2">
    <source>
        <dbReference type="EMBL" id="KAJ1920565.1"/>
    </source>
</evidence>
<organism evidence="2 3">
    <name type="scientific">Mycoemilia scoparia</name>
    <dbReference type="NCBI Taxonomy" id="417184"/>
    <lineage>
        <taxon>Eukaryota</taxon>
        <taxon>Fungi</taxon>
        <taxon>Fungi incertae sedis</taxon>
        <taxon>Zoopagomycota</taxon>
        <taxon>Kickxellomycotina</taxon>
        <taxon>Kickxellomycetes</taxon>
        <taxon>Kickxellales</taxon>
        <taxon>Kickxellaceae</taxon>
        <taxon>Mycoemilia</taxon>
    </lineage>
</organism>